<organism evidence="1 2">
    <name type="scientific">Aldrovandia affinis</name>
    <dbReference type="NCBI Taxonomy" id="143900"/>
    <lineage>
        <taxon>Eukaryota</taxon>
        <taxon>Metazoa</taxon>
        <taxon>Chordata</taxon>
        <taxon>Craniata</taxon>
        <taxon>Vertebrata</taxon>
        <taxon>Euteleostomi</taxon>
        <taxon>Actinopterygii</taxon>
        <taxon>Neopterygii</taxon>
        <taxon>Teleostei</taxon>
        <taxon>Notacanthiformes</taxon>
        <taxon>Halosauridae</taxon>
        <taxon>Aldrovandia</taxon>
    </lineage>
</organism>
<comment type="caution">
    <text evidence="1">The sequence shown here is derived from an EMBL/GenBank/DDBJ whole genome shotgun (WGS) entry which is preliminary data.</text>
</comment>
<protein>
    <submittedName>
        <fullName evidence="1">Uncharacterized protein</fullName>
    </submittedName>
</protein>
<reference evidence="1" key="1">
    <citation type="journal article" date="2023" name="Science">
        <title>Genome structures resolve the early diversification of teleost fishes.</title>
        <authorList>
            <person name="Parey E."/>
            <person name="Louis A."/>
            <person name="Montfort J."/>
            <person name="Bouchez O."/>
            <person name="Roques C."/>
            <person name="Iampietro C."/>
            <person name="Lluch J."/>
            <person name="Castinel A."/>
            <person name="Donnadieu C."/>
            <person name="Desvignes T."/>
            <person name="Floi Bucao C."/>
            <person name="Jouanno E."/>
            <person name="Wen M."/>
            <person name="Mejri S."/>
            <person name="Dirks R."/>
            <person name="Jansen H."/>
            <person name="Henkel C."/>
            <person name="Chen W.J."/>
            <person name="Zahm M."/>
            <person name="Cabau C."/>
            <person name="Klopp C."/>
            <person name="Thompson A.W."/>
            <person name="Robinson-Rechavi M."/>
            <person name="Braasch I."/>
            <person name="Lecointre G."/>
            <person name="Bobe J."/>
            <person name="Postlethwait J.H."/>
            <person name="Berthelot C."/>
            <person name="Roest Crollius H."/>
            <person name="Guiguen Y."/>
        </authorList>
    </citation>
    <scope>NUCLEOTIDE SEQUENCE</scope>
    <source>
        <strain evidence="1">NC1722</strain>
    </source>
</reference>
<keyword evidence="2" id="KW-1185">Reference proteome</keyword>
<gene>
    <name evidence="1" type="ORF">AAFF_G00352910</name>
</gene>
<evidence type="ECO:0000313" key="1">
    <source>
        <dbReference type="EMBL" id="KAJ8403519.1"/>
    </source>
</evidence>
<dbReference type="EMBL" id="JAINUG010000058">
    <property type="protein sequence ID" value="KAJ8403519.1"/>
    <property type="molecule type" value="Genomic_DNA"/>
</dbReference>
<evidence type="ECO:0000313" key="2">
    <source>
        <dbReference type="Proteomes" id="UP001221898"/>
    </source>
</evidence>
<dbReference type="AlphaFoldDB" id="A0AAD7SJ06"/>
<name>A0AAD7SJ06_9TELE</name>
<proteinExistence type="predicted"/>
<dbReference type="Proteomes" id="UP001221898">
    <property type="component" value="Unassembled WGS sequence"/>
</dbReference>
<sequence length="112" mass="12850">MSKGNYICLWTTRKNEGHFSTVIPIRQVRKMLQDCKGVILGVATEPATRDVGRTPKLISRTDNPLHHHIGAICTTNLPQRMGWEGMLFPKQLVSMTQRKEERSQVELHIWIS</sequence>
<accession>A0AAD7SJ06</accession>